<evidence type="ECO:0000256" key="6">
    <source>
        <dbReference type="ARBA" id="ARBA00023136"/>
    </source>
</evidence>
<comment type="function">
    <text evidence="1">VSG forms a coat on the surface of the parasite. The trypanosome evades the immune response of the host by expressing a series of antigenically distinct VSGs from an estimated 1000 VSG genes.</text>
</comment>
<evidence type="ECO:0000256" key="9">
    <source>
        <dbReference type="SAM" id="Coils"/>
    </source>
</evidence>
<evidence type="ECO:0000256" key="2">
    <source>
        <dbReference type="ARBA" id="ARBA00004609"/>
    </source>
</evidence>
<reference evidence="13" key="1">
    <citation type="submission" date="2016-08" db="EMBL/GenBank/DDBJ databases">
        <title>VSG repertoire of Trypanosoma brucei EATRO 1125.</title>
        <authorList>
            <person name="Cross G.A."/>
        </authorList>
    </citation>
    <scope>NUCLEOTIDE SEQUENCE</scope>
    <source>
        <strain evidence="13">EATRO 1125</strain>
    </source>
</reference>
<feature type="compositionally biased region" description="Low complexity" evidence="10">
    <location>
        <begin position="176"/>
        <end position="193"/>
    </location>
</feature>
<dbReference type="InterPro" id="IPR025932">
    <property type="entry name" value="Trypano_VSG_B_N_dom"/>
</dbReference>
<dbReference type="AlphaFoldDB" id="A0A1J0R7W5"/>
<protein>
    <submittedName>
        <fullName evidence="13">Variant surface glycoprotein 1125.2122</fullName>
    </submittedName>
</protein>
<dbReference type="VEuPathDB" id="TriTrypDB:Tb427_000438400"/>
<evidence type="ECO:0000256" key="8">
    <source>
        <dbReference type="ARBA" id="ARBA00023288"/>
    </source>
</evidence>
<feature type="domain" description="Trypanosome variant surface glycoprotein B-type N-terminal" evidence="12">
    <location>
        <begin position="7"/>
        <end position="150"/>
    </location>
</feature>
<dbReference type="GO" id="GO:0098552">
    <property type="term" value="C:side of membrane"/>
    <property type="evidence" value="ECO:0007669"/>
    <property type="project" value="UniProtKB-KW"/>
</dbReference>
<evidence type="ECO:0000313" key="13">
    <source>
        <dbReference type="EMBL" id="APD73993.1"/>
    </source>
</evidence>
<evidence type="ECO:0000256" key="1">
    <source>
        <dbReference type="ARBA" id="ARBA00002523"/>
    </source>
</evidence>
<feature type="domain" description="Trypanosome variant surface glycoprotein C-terminal" evidence="11">
    <location>
        <begin position="194"/>
        <end position="300"/>
    </location>
</feature>
<dbReference type="VEuPathDB" id="TriTrypDB:Tb1125.Tb11.0170"/>
<dbReference type="EMBL" id="KX700037">
    <property type="protein sequence ID" value="APD73993.1"/>
    <property type="molecule type" value="Genomic_DNA"/>
</dbReference>
<evidence type="ECO:0000256" key="7">
    <source>
        <dbReference type="ARBA" id="ARBA00023180"/>
    </source>
</evidence>
<proteinExistence type="predicted"/>
<dbReference type="Pfam" id="PF10659">
    <property type="entry name" value="Trypan_glycop_C"/>
    <property type="match status" value="1"/>
</dbReference>
<organism evidence="13">
    <name type="scientific">Trypanosoma brucei</name>
    <dbReference type="NCBI Taxonomy" id="5691"/>
    <lineage>
        <taxon>Eukaryota</taxon>
        <taxon>Discoba</taxon>
        <taxon>Euglenozoa</taxon>
        <taxon>Kinetoplastea</taxon>
        <taxon>Metakinetoplastina</taxon>
        <taxon>Trypanosomatida</taxon>
        <taxon>Trypanosomatidae</taxon>
        <taxon>Trypanosoma</taxon>
    </lineage>
</organism>
<dbReference type="VEuPathDB" id="TriTrypDB:Tb11.0170"/>
<keyword evidence="6" id="KW-0472">Membrane</keyword>
<name>A0A1J0R7W5_9TRYP</name>
<dbReference type="GO" id="GO:0005886">
    <property type="term" value="C:plasma membrane"/>
    <property type="evidence" value="ECO:0007669"/>
    <property type="project" value="UniProtKB-SubCell"/>
</dbReference>
<feature type="coiled-coil region" evidence="9">
    <location>
        <begin position="135"/>
        <end position="162"/>
    </location>
</feature>
<dbReference type="InterPro" id="IPR019609">
    <property type="entry name" value="Variant_surf_glycoprt_trypan_C"/>
</dbReference>
<keyword evidence="4" id="KW-0336">GPI-anchor</keyword>
<evidence type="ECO:0000259" key="12">
    <source>
        <dbReference type="Pfam" id="PF13206"/>
    </source>
</evidence>
<keyword evidence="7" id="KW-0325">Glycoprotein</keyword>
<evidence type="ECO:0000259" key="11">
    <source>
        <dbReference type="Pfam" id="PF10659"/>
    </source>
</evidence>
<evidence type="ECO:0000256" key="10">
    <source>
        <dbReference type="SAM" id="MobiDB-lite"/>
    </source>
</evidence>
<keyword evidence="3" id="KW-1003">Cell membrane</keyword>
<keyword evidence="5" id="KW-0732">Signal</keyword>
<feature type="region of interest" description="Disordered" evidence="10">
    <location>
        <begin position="167"/>
        <end position="198"/>
    </location>
</feature>
<sequence>MRQRSRGDANNKACKLQTATSTVNYNSDSEDVQAQWKTLAEQCPAPKSSIPLTGQLILKGLAAFDVLRAQQHGNSGKLTNLLGHLNSAGSDGCDGKTGGNGGNCVYYGHDPISKKPKQPEWYDKLVAAAAKLDAADKARHRAAALEQKLRSLNSTLTALIQLTALPSGQQKDQAKAPTATSATNPTATGSSTNCPKLKNNKEGCEADSNCIWKGGESKTGDCEVNTTKLTEQTKQAATGAASRADPNCGQYNDPESCAKAPGKPKEGKKSVCGWIENKCHDSSILVSKQFALMPAAFVILVLF</sequence>
<accession>A0A1J0R7W5</accession>
<evidence type="ECO:0000256" key="3">
    <source>
        <dbReference type="ARBA" id="ARBA00022475"/>
    </source>
</evidence>
<keyword evidence="8" id="KW-0449">Lipoprotein</keyword>
<dbReference type="Pfam" id="PF13206">
    <property type="entry name" value="VSG_B"/>
    <property type="match status" value="1"/>
</dbReference>
<evidence type="ECO:0000256" key="4">
    <source>
        <dbReference type="ARBA" id="ARBA00022622"/>
    </source>
</evidence>
<evidence type="ECO:0000256" key="5">
    <source>
        <dbReference type="ARBA" id="ARBA00022729"/>
    </source>
</evidence>
<comment type="subcellular location">
    <subcellularLocation>
        <location evidence="2">Cell membrane</location>
        <topology evidence="2">Lipid-anchor</topology>
        <topology evidence="2">GPI-anchor</topology>
    </subcellularLocation>
</comment>
<keyword evidence="9" id="KW-0175">Coiled coil</keyword>